<evidence type="ECO:0000313" key="1">
    <source>
        <dbReference type="EMBL" id="KAH3809396.1"/>
    </source>
</evidence>
<gene>
    <name evidence="1" type="ORF">DPMN_137760</name>
</gene>
<reference evidence="1" key="2">
    <citation type="submission" date="2020-11" db="EMBL/GenBank/DDBJ databases">
        <authorList>
            <person name="McCartney M.A."/>
            <person name="Auch B."/>
            <person name="Kono T."/>
            <person name="Mallez S."/>
            <person name="Becker A."/>
            <person name="Gohl D.M."/>
            <person name="Silverstein K.A.T."/>
            <person name="Koren S."/>
            <person name="Bechman K.B."/>
            <person name="Herman A."/>
            <person name="Abrahante J.E."/>
            <person name="Garbe J."/>
        </authorList>
    </citation>
    <scope>NUCLEOTIDE SEQUENCE</scope>
    <source>
        <strain evidence="1">Duluth1</strain>
        <tissue evidence="1">Whole animal</tissue>
    </source>
</reference>
<dbReference type="Proteomes" id="UP000828390">
    <property type="component" value="Unassembled WGS sequence"/>
</dbReference>
<sequence length="58" mass="6943">MREHDGDNSIIRPRQATLRWRQCDSTMETIRQCDNTMTTVRQYDGDSVKYDDENTTMR</sequence>
<organism evidence="1 2">
    <name type="scientific">Dreissena polymorpha</name>
    <name type="common">Zebra mussel</name>
    <name type="synonym">Mytilus polymorpha</name>
    <dbReference type="NCBI Taxonomy" id="45954"/>
    <lineage>
        <taxon>Eukaryota</taxon>
        <taxon>Metazoa</taxon>
        <taxon>Spiralia</taxon>
        <taxon>Lophotrochozoa</taxon>
        <taxon>Mollusca</taxon>
        <taxon>Bivalvia</taxon>
        <taxon>Autobranchia</taxon>
        <taxon>Heteroconchia</taxon>
        <taxon>Euheterodonta</taxon>
        <taxon>Imparidentia</taxon>
        <taxon>Neoheterodontei</taxon>
        <taxon>Myida</taxon>
        <taxon>Dreissenoidea</taxon>
        <taxon>Dreissenidae</taxon>
        <taxon>Dreissena</taxon>
    </lineage>
</organism>
<name>A0A9D4G5V5_DREPO</name>
<protein>
    <submittedName>
        <fullName evidence="1">Uncharacterized protein</fullName>
    </submittedName>
</protein>
<reference evidence="1" key="1">
    <citation type="journal article" date="2019" name="bioRxiv">
        <title>The Genome of the Zebra Mussel, Dreissena polymorpha: A Resource for Invasive Species Research.</title>
        <authorList>
            <person name="McCartney M.A."/>
            <person name="Auch B."/>
            <person name="Kono T."/>
            <person name="Mallez S."/>
            <person name="Zhang Y."/>
            <person name="Obille A."/>
            <person name="Becker A."/>
            <person name="Abrahante J.E."/>
            <person name="Garbe J."/>
            <person name="Badalamenti J.P."/>
            <person name="Herman A."/>
            <person name="Mangelson H."/>
            <person name="Liachko I."/>
            <person name="Sullivan S."/>
            <person name="Sone E.D."/>
            <person name="Koren S."/>
            <person name="Silverstein K.A.T."/>
            <person name="Beckman K.B."/>
            <person name="Gohl D.M."/>
        </authorList>
    </citation>
    <scope>NUCLEOTIDE SEQUENCE</scope>
    <source>
        <strain evidence="1">Duluth1</strain>
        <tissue evidence="1">Whole animal</tissue>
    </source>
</reference>
<proteinExistence type="predicted"/>
<accession>A0A9D4G5V5</accession>
<comment type="caution">
    <text evidence="1">The sequence shown here is derived from an EMBL/GenBank/DDBJ whole genome shotgun (WGS) entry which is preliminary data.</text>
</comment>
<evidence type="ECO:0000313" key="2">
    <source>
        <dbReference type="Proteomes" id="UP000828390"/>
    </source>
</evidence>
<dbReference type="EMBL" id="JAIWYP010000006">
    <property type="protein sequence ID" value="KAH3809396.1"/>
    <property type="molecule type" value="Genomic_DNA"/>
</dbReference>
<keyword evidence="2" id="KW-1185">Reference proteome</keyword>
<dbReference type="AlphaFoldDB" id="A0A9D4G5V5"/>